<sequence length="38" mass="4422">MSNLLTVHQNLPALPVDATSDEVRKNLMDMFRDRQAFF</sequence>
<dbReference type="EMBL" id="CBWN010000116">
    <property type="protein sequence ID" value="CDL28018.1"/>
    <property type="molecule type" value="Genomic_DNA"/>
</dbReference>
<protein>
    <submittedName>
        <fullName evidence="1">GST-loxP-cre recombinase fusion protein</fullName>
    </submittedName>
</protein>
<dbReference type="Proteomes" id="UP000019199">
    <property type="component" value="Unassembled WGS sequence"/>
</dbReference>
<dbReference type="AlphaFoldDB" id="W1F2U4"/>
<organism evidence="1 2">
    <name type="scientific">Escherichia coli ISC7</name>
    <dbReference type="NCBI Taxonomy" id="1432555"/>
    <lineage>
        <taxon>Bacteria</taxon>
        <taxon>Pseudomonadati</taxon>
        <taxon>Pseudomonadota</taxon>
        <taxon>Gammaproteobacteria</taxon>
        <taxon>Enterobacterales</taxon>
        <taxon>Enterobacteriaceae</taxon>
        <taxon>Escherichia</taxon>
    </lineage>
</organism>
<accession>W1F2U4</accession>
<proteinExistence type="predicted"/>
<comment type="caution">
    <text evidence="1">The sequence shown here is derived from an EMBL/GenBank/DDBJ whole genome shotgun (WGS) entry which is preliminary data.</text>
</comment>
<reference evidence="1 2" key="1">
    <citation type="submission" date="2013-10" db="EMBL/GenBank/DDBJ databases">
        <title>Antibiotic resistance diversity of beta-lactamase producers in the General Hospital Vienna.</title>
        <authorList>
            <person name="Barisic I."/>
            <person name="Mitteregger D."/>
            <person name="Hirschl A.M."/>
            <person name="Noehammer C."/>
            <person name="Wiesinger-Mayr H."/>
        </authorList>
    </citation>
    <scope>NUCLEOTIDE SEQUENCE [LARGE SCALE GENOMIC DNA]</scope>
    <source>
        <strain evidence="1 2">ISC7</strain>
    </source>
</reference>
<name>W1F2U4_ECOLX</name>
<evidence type="ECO:0000313" key="1">
    <source>
        <dbReference type="EMBL" id="CDL28018.1"/>
    </source>
</evidence>
<evidence type="ECO:0000313" key="2">
    <source>
        <dbReference type="Proteomes" id="UP000019199"/>
    </source>
</evidence>